<dbReference type="Pfam" id="PF13472">
    <property type="entry name" value="Lipase_GDSL_2"/>
    <property type="match status" value="1"/>
</dbReference>
<feature type="transmembrane region" description="Helical" evidence="1">
    <location>
        <begin position="12"/>
        <end position="31"/>
    </location>
</feature>
<dbReference type="GO" id="GO:0004622">
    <property type="term" value="F:phosphatidylcholine lysophospholipase activity"/>
    <property type="evidence" value="ECO:0007669"/>
    <property type="project" value="TreeGrafter"/>
</dbReference>
<keyword evidence="1" id="KW-1133">Transmembrane helix</keyword>
<dbReference type="PANTHER" id="PTHR30383">
    <property type="entry name" value="THIOESTERASE 1/PROTEASE 1/LYSOPHOSPHOLIPASE L1"/>
    <property type="match status" value="1"/>
</dbReference>
<dbReference type="Gene3D" id="3.40.50.1110">
    <property type="entry name" value="SGNH hydrolase"/>
    <property type="match status" value="1"/>
</dbReference>
<organism evidence="3 4">
    <name type="scientific">Hassallia byssoidea VB512170</name>
    <dbReference type="NCBI Taxonomy" id="1304833"/>
    <lineage>
        <taxon>Bacteria</taxon>
        <taxon>Bacillati</taxon>
        <taxon>Cyanobacteriota</taxon>
        <taxon>Cyanophyceae</taxon>
        <taxon>Nostocales</taxon>
        <taxon>Tolypothrichaceae</taxon>
        <taxon>Hassallia</taxon>
    </lineage>
</organism>
<dbReference type="InterPro" id="IPR013830">
    <property type="entry name" value="SGNH_hydro"/>
</dbReference>
<reference evidence="3 4" key="1">
    <citation type="journal article" date="2015" name="Genome Announc.">
        <title>Draft Genome Sequence of Cyanobacterium Hassallia byssoidea Strain VB512170, Isolated from Monuments in India.</title>
        <authorList>
            <person name="Singh D."/>
            <person name="Chandrababunaidu M.M."/>
            <person name="Panda A."/>
            <person name="Sen D."/>
            <person name="Bhattacharyya S."/>
            <person name="Adhikary S.P."/>
            <person name="Tripathy S."/>
        </authorList>
    </citation>
    <scope>NUCLEOTIDE SEQUENCE [LARGE SCALE GENOMIC DNA]</scope>
    <source>
        <strain evidence="3 4">VB512170</strain>
    </source>
</reference>
<name>A0A846H759_9CYAN</name>
<evidence type="ECO:0000313" key="3">
    <source>
        <dbReference type="EMBL" id="NEU72469.1"/>
    </source>
</evidence>
<dbReference type="InterPro" id="IPR051532">
    <property type="entry name" value="Ester_Hydrolysis_Enzymes"/>
</dbReference>
<proteinExistence type="predicted"/>
<dbReference type="CDD" id="cd01828">
    <property type="entry name" value="sialate_O-acetylesterase_like2"/>
    <property type="match status" value="1"/>
</dbReference>
<dbReference type="PANTHER" id="PTHR30383:SF5">
    <property type="entry name" value="SGNH HYDROLASE-TYPE ESTERASE DOMAIN-CONTAINING PROTEIN"/>
    <property type="match status" value="1"/>
</dbReference>
<dbReference type="EMBL" id="JTCM02000010">
    <property type="protein sequence ID" value="NEU72469.1"/>
    <property type="molecule type" value="Genomic_DNA"/>
</dbReference>
<accession>A0A846H759</accession>
<evidence type="ECO:0000256" key="1">
    <source>
        <dbReference type="SAM" id="Phobius"/>
    </source>
</evidence>
<gene>
    <name evidence="3" type="ORF">PI95_007740</name>
</gene>
<feature type="domain" description="SGNH hydrolase-type esterase" evidence="2">
    <location>
        <begin position="117"/>
        <end position="262"/>
    </location>
</feature>
<evidence type="ECO:0000313" key="4">
    <source>
        <dbReference type="Proteomes" id="UP000031549"/>
    </source>
</evidence>
<feature type="non-terminal residue" evidence="3">
    <location>
        <position position="320"/>
    </location>
</feature>
<keyword evidence="4" id="KW-1185">Reference proteome</keyword>
<comment type="caution">
    <text evidence="3">The sequence shown here is derived from an EMBL/GenBank/DDBJ whole genome shotgun (WGS) entry which is preliminary data.</text>
</comment>
<keyword evidence="1" id="KW-0812">Transmembrane</keyword>
<dbReference type="InterPro" id="IPR036514">
    <property type="entry name" value="SGNH_hydro_sf"/>
</dbReference>
<evidence type="ECO:0000259" key="2">
    <source>
        <dbReference type="Pfam" id="PF13472"/>
    </source>
</evidence>
<dbReference type="AlphaFoldDB" id="A0A846H759"/>
<protein>
    <recommendedName>
        <fullName evidence="2">SGNH hydrolase-type esterase domain-containing protein</fullName>
    </recommendedName>
</protein>
<sequence>MSTPAKIFPTWAFFSVVTNGILMLAIALLLLRQQGLTAFFWSAHSATPVKHNSQPQVTPAKITPELGPRHKLDYRQWVDVLKKEAKAKAEKPPQNLNILAGDSLSLWFPTELLPEDRNWLNQGISGETSEGLLKRLNLFDRTQPHTIFVMIGINDLIRGASDETILENQQQIISYLRKVHPKAQIVVESILPHGGESATWERREKLLAIPNSRIRKLNQQLQDIATKANVKYLNLHPLFTNKQGNLRPEFSTDGLHLSPQGYLVWRSALQMYTQIELDKGDKGDKGDLGDKGSQRVAEVSSVVATGVDKGSQRVAEVSSV</sequence>
<keyword evidence="1" id="KW-0472">Membrane</keyword>
<dbReference type="SUPFAM" id="SSF52266">
    <property type="entry name" value="SGNH hydrolase"/>
    <property type="match status" value="1"/>
</dbReference>
<dbReference type="Proteomes" id="UP000031549">
    <property type="component" value="Unassembled WGS sequence"/>
</dbReference>